<dbReference type="RefSeq" id="WP_006651927.1">
    <property type="nucleotide sequence ID" value="NZ_AOIM01000012.1"/>
</dbReference>
<name>M0A8F2_9EURY</name>
<gene>
    <name evidence="2" type="ORF">C483_03370</name>
</gene>
<dbReference type="EMBL" id="AOIM01000012">
    <property type="protein sequence ID" value="ELY94172.1"/>
    <property type="molecule type" value="Genomic_DNA"/>
</dbReference>
<dbReference type="InterPro" id="IPR055757">
    <property type="entry name" value="DUF7333"/>
</dbReference>
<comment type="caution">
    <text evidence="2">The sequence shown here is derived from an EMBL/GenBank/DDBJ whole genome shotgun (WGS) entry which is preliminary data.</text>
</comment>
<sequence length="64" mass="6783">MELDLPKTIGVFALIIALGTAGLMTMPMGMAQDTILMMVVPSMAVFGAIMLVLGVKHGEYRATN</sequence>
<dbReference type="AlphaFoldDB" id="M0A8F2"/>
<feature type="transmembrane region" description="Helical" evidence="1">
    <location>
        <begin position="35"/>
        <end position="55"/>
    </location>
</feature>
<evidence type="ECO:0000313" key="3">
    <source>
        <dbReference type="Proteomes" id="UP000011519"/>
    </source>
</evidence>
<keyword evidence="1" id="KW-0472">Membrane</keyword>
<dbReference type="OrthoDB" id="214577at2157"/>
<feature type="transmembrane region" description="Helical" evidence="1">
    <location>
        <begin position="9"/>
        <end position="29"/>
    </location>
</feature>
<organism evidence="2 3">
    <name type="scientific">Natrialba hulunbeirensis JCM 10989</name>
    <dbReference type="NCBI Taxonomy" id="1227493"/>
    <lineage>
        <taxon>Archaea</taxon>
        <taxon>Methanobacteriati</taxon>
        <taxon>Methanobacteriota</taxon>
        <taxon>Stenosarchaea group</taxon>
        <taxon>Halobacteria</taxon>
        <taxon>Halobacteriales</taxon>
        <taxon>Natrialbaceae</taxon>
        <taxon>Natrialba</taxon>
    </lineage>
</organism>
<reference evidence="2 3" key="1">
    <citation type="journal article" date="2014" name="PLoS Genet.">
        <title>Phylogenetically driven sequencing of extremely halophilic archaea reveals strategies for static and dynamic osmo-response.</title>
        <authorList>
            <person name="Becker E.A."/>
            <person name="Seitzer P.M."/>
            <person name="Tritt A."/>
            <person name="Larsen D."/>
            <person name="Krusor M."/>
            <person name="Yao A.I."/>
            <person name="Wu D."/>
            <person name="Madern D."/>
            <person name="Eisen J.A."/>
            <person name="Darling A.E."/>
            <person name="Facciotti M.T."/>
        </authorList>
    </citation>
    <scope>NUCLEOTIDE SEQUENCE [LARGE SCALE GENOMIC DNA]</scope>
    <source>
        <strain evidence="2 3">JCM 10989</strain>
    </source>
</reference>
<dbReference type="STRING" id="1227493.C483_03370"/>
<keyword evidence="1" id="KW-0812">Transmembrane</keyword>
<dbReference type="Proteomes" id="UP000011519">
    <property type="component" value="Unassembled WGS sequence"/>
</dbReference>
<evidence type="ECO:0000256" key="1">
    <source>
        <dbReference type="SAM" id="Phobius"/>
    </source>
</evidence>
<accession>M0A8F2</accession>
<keyword evidence="3" id="KW-1185">Reference proteome</keyword>
<keyword evidence="1" id="KW-1133">Transmembrane helix</keyword>
<protein>
    <submittedName>
        <fullName evidence="2">Uncharacterized protein</fullName>
    </submittedName>
</protein>
<dbReference type="PATRIC" id="fig|1227493.4.peg.637"/>
<proteinExistence type="predicted"/>
<evidence type="ECO:0000313" key="2">
    <source>
        <dbReference type="EMBL" id="ELY94172.1"/>
    </source>
</evidence>
<dbReference type="Pfam" id="PF24020">
    <property type="entry name" value="DUF7333"/>
    <property type="match status" value="1"/>
</dbReference>